<dbReference type="Gene3D" id="3.20.20.140">
    <property type="entry name" value="Metal-dependent hydrolases"/>
    <property type="match status" value="1"/>
</dbReference>
<dbReference type="KEGG" id="cpas:Clopa_1835"/>
<dbReference type="InterPro" id="IPR016195">
    <property type="entry name" value="Pol/histidinol_Pase-like"/>
</dbReference>
<organism evidence="2 3">
    <name type="scientific">Clostridium pasteurianum BC1</name>
    <dbReference type="NCBI Taxonomy" id="86416"/>
    <lineage>
        <taxon>Bacteria</taxon>
        <taxon>Bacillati</taxon>
        <taxon>Bacillota</taxon>
        <taxon>Clostridia</taxon>
        <taxon>Eubacteriales</taxon>
        <taxon>Clostridiaceae</taxon>
        <taxon>Clostridium</taxon>
    </lineage>
</organism>
<dbReference type="GO" id="GO:0004534">
    <property type="term" value="F:5'-3' RNA exonuclease activity"/>
    <property type="evidence" value="ECO:0007669"/>
    <property type="project" value="TreeGrafter"/>
</dbReference>
<sequence length="277" mass="31470">MYFKGDFHSHSTESDGKFSPDELVNLAKSNGVDIMAITDHDTTKGIEKALLKGDEIGLKVIPGIELSTRYNNESIHVLGYFKDNSYKNKDFQDFLKGITEYRIKRAEIITENLKKYFNIDVDYKKIIKNSKGVVARPHIAKAIMEAGYEYTLDYIFKNIINEDSPAYIPNKKLPLEEGIELLRSVNTVIVLAHPVLVKKTPVEDLMKYDFDGLEAIYPLNEPKDTERFLKIAKDYNKLVTAGSDFHSGEEADTKHGTLGSVYLDSNNIGKFLEKFNE</sequence>
<dbReference type="InterPro" id="IPR003141">
    <property type="entry name" value="Pol/His_phosphatase_N"/>
</dbReference>
<feature type="domain" description="Polymerase/histidinol phosphatase N-terminal" evidence="1">
    <location>
        <begin position="5"/>
        <end position="70"/>
    </location>
</feature>
<dbReference type="InterPro" id="IPR052018">
    <property type="entry name" value="PHP_domain"/>
</dbReference>
<dbReference type="CDD" id="cd07438">
    <property type="entry name" value="PHP_HisPPase_AMP"/>
    <property type="match status" value="1"/>
</dbReference>
<dbReference type="PANTHER" id="PTHR42924:SF3">
    <property type="entry name" value="POLYMERASE_HISTIDINOL PHOSPHATASE N-TERMINAL DOMAIN-CONTAINING PROTEIN"/>
    <property type="match status" value="1"/>
</dbReference>
<gene>
    <name evidence="2" type="ORF">Clopa_1835</name>
</gene>
<dbReference type="OrthoDB" id="9791620at2"/>
<keyword evidence="3" id="KW-1185">Reference proteome</keyword>
<dbReference type="InterPro" id="IPR004013">
    <property type="entry name" value="PHP_dom"/>
</dbReference>
<dbReference type="EMBL" id="CP003261">
    <property type="protein sequence ID" value="AGK96737.1"/>
    <property type="molecule type" value="Genomic_DNA"/>
</dbReference>
<dbReference type="PATRIC" id="fig|86416.3.peg.1810"/>
<protein>
    <submittedName>
        <fullName evidence="2">Putative metal-dependent phosphoesterase, PHP family</fullName>
    </submittedName>
</protein>
<dbReference type="AlphaFoldDB" id="R4K0W9"/>
<accession>R4K0W9</accession>
<dbReference type="Pfam" id="PF02811">
    <property type="entry name" value="PHP"/>
    <property type="match status" value="1"/>
</dbReference>
<evidence type="ECO:0000313" key="2">
    <source>
        <dbReference type="EMBL" id="AGK96737.1"/>
    </source>
</evidence>
<dbReference type="Gene3D" id="1.10.150.650">
    <property type="match status" value="1"/>
</dbReference>
<dbReference type="STRING" id="86416.Clopa_1835"/>
<dbReference type="HOGENOM" id="CLU_067347_1_1_9"/>
<dbReference type="SMART" id="SM00481">
    <property type="entry name" value="POLIIIAc"/>
    <property type="match status" value="1"/>
</dbReference>
<evidence type="ECO:0000313" key="3">
    <source>
        <dbReference type="Proteomes" id="UP000013523"/>
    </source>
</evidence>
<dbReference type="GO" id="GO:0035312">
    <property type="term" value="F:5'-3' DNA exonuclease activity"/>
    <property type="evidence" value="ECO:0007669"/>
    <property type="project" value="TreeGrafter"/>
</dbReference>
<evidence type="ECO:0000259" key="1">
    <source>
        <dbReference type="SMART" id="SM00481"/>
    </source>
</evidence>
<dbReference type="Proteomes" id="UP000013523">
    <property type="component" value="Chromosome"/>
</dbReference>
<dbReference type="eggNOG" id="COG0613">
    <property type="taxonomic scope" value="Bacteria"/>
</dbReference>
<reference evidence="2 3" key="1">
    <citation type="submission" date="2012-01" db="EMBL/GenBank/DDBJ databases">
        <title>Complete sequence of chromosome of Clostridium pasteurianum BC1.</title>
        <authorList>
            <consortium name="US DOE Joint Genome Institute"/>
            <person name="Lucas S."/>
            <person name="Han J."/>
            <person name="Lapidus A."/>
            <person name="Cheng J.-F."/>
            <person name="Goodwin L."/>
            <person name="Pitluck S."/>
            <person name="Peters L."/>
            <person name="Mikhailova N."/>
            <person name="Teshima H."/>
            <person name="Detter J.C."/>
            <person name="Han C."/>
            <person name="Tapia R."/>
            <person name="Land M."/>
            <person name="Hauser L."/>
            <person name="Kyrpides N."/>
            <person name="Ivanova N."/>
            <person name="Pagani I."/>
            <person name="Dunn J."/>
            <person name="Taghavi S."/>
            <person name="Francis A."/>
            <person name="van der Lelie D."/>
            <person name="Woyke T."/>
        </authorList>
    </citation>
    <scope>NUCLEOTIDE SEQUENCE [LARGE SCALE GENOMIC DNA]</scope>
    <source>
        <strain evidence="2 3">BC1</strain>
    </source>
</reference>
<dbReference type="RefSeq" id="WP_015615055.1">
    <property type="nucleotide sequence ID" value="NC_021182.1"/>
</dbReference>
<proteinExistence type="predicted"/>
<name>R4K0W9_CLOPA</name>
<dbReference type="SUPFAM" id="SSF89550">
    <property type="entry name" value="PHP domain-like"/>
    <property type="match status" value="1"/>
</dbReference>
<dbReference type="PANTHER" id="PTHR42924">
    <property type="entry name" value="EXONUCLEASE"/>
    <property type="match status" value="1"/>
</dbReference>